<evidence type="ECO:0000313" key="3">
    <source>
        <dbReference type="Proteomes" id="UP000248598"/>
    </source>
</evidence>
<reference evidence="2 3" key="1">
    <citation type="submission" date="2018-06" db="EMBL/GenBank/DDBJ databases">
        <authorList>
            <consortium name="Pathogen Informatics"/>
            <person name="Doyle S."/>
        </authorList>
    </citation>
    <scope>NUCLEOTIDE SEQUENCE [LARGE SCALE GENOMIC DNA]</scope>
    <source>
        <strain evidence="2 3">NCTC10529</strain>
    </source>
</reference>
<dbReference type="GeneID" id="93261474"/>
<organism evidence="2 3">
    <name type="scientific">Kingella kingae</name>
    <dbReference type="NCBI Taxonomy" id="504"/>
    <lineage>
        <taxon>Bacteria</taxon>
        <taxon>Pseudomonadati</taxon>
        <taxon>Pseudomonadota</taxon>
        <taxon>Betaproteobacteria</taxon>
        <taxon>Neisseriales</taxon>
        <taxon>Neisseriaceae</taxon>
        <taxon>Kingella</taxon>
    </lineage>
</organism>
<proteinExistence type="predicted"/>
<name>A0AAX2J0F7_KINKI</name>
<dbReference type="RefSeq" id="WP_003787151.1">
    <property type="nucleotide sequence ID" value="NZ_CP050135.1"/>
</dbReference>
<gene>
    <name evidence="2" type="ORF">NCTC10529_00144</name>
</gene>
<accession>A0AAX2J0F7</accession>
<dbReference type="KEGG" id="kki:KKKWG1_2210"/>
<dbReference type="Proteomes" id="UP000248598">
    <property type="component" value="Chromosome 1"/>
</dbReference>
<evidence type="ECO:0008006" key="4">
    <source>
        <dbReference type="Google" id="ProtNLM"/>
    </source>
</evidence>
<keyword evidence="1" id="KW-0175">Coiled coil</keyword>
<evidence type="ECO:0000313" key="2">
    <source>
        <dbReference type="EMBL" id="SQH24000.1"/>
    </source>
</evidence>
<dbReference type="EMBL" id="LS483426">
    <property type="protein sequence ID" value="SQH24000.1"/>
    <property type="molecule type" value="Genomic_DNA"/>
</dbReference>
<evidence type="ECO:0000256" key="1">
    <source>
        <dbReference type="SAM" id="Coils"/>
    </source>
</evidence>
<feature type="coiled-coil region" evidence="1">
    <location>
        <begin position="8"/>
        <end position="35"/>
    </location>
</feature>
<sequence length="91" mass="10762">MNKPQKYNADQERELLRLQCELARLKLRATQMQAASQQDNLVQMLWGGQHLTRLFTSRSALSLAMRSMSWRNKVMLSAIWLAWQWQQGKQK</sequence>
<protein>
    <recommendedName>
        <fullName evidence="4">YqjK-like protein</fullName>
    </recommendedName>
</protein>
<dbReference type="AlphaFoldDB" id="A0AAX2J0F7"/>